<gene>
    <name evidence="2" type="ORF">BDK51DRAFT_30726</name>
</gene>
<proteinExistence type="predicted"/>
<organism evidence="2 3">
    <name type="scientific">Blyttiomyces helicus</name>
    <dbReference type="NCBI Taxonomy" id="388810"/>
    <lineage>
        <taxon>Eukaryota</taxon>
        <taxon>Fungi</taxon>
        <taxon>Fungi incertae sedis</taxon>
        <taxon>Chytridiomycota</taxon>
        <taxon>Chytridiomycota incertae sedis</taxon>
        <taxon>Chytridiomycetes</taxon>
        <taxon>Chytridiomycetes incertae sedis</taxon>
        <taxon>Blyttiomyces</taxon>
    </lineage>
</organism>
<accession>A0A4P9WLN2</accession>
<feature type="region of interest" description="Disordered" evidence="1">
    <location>
        <begin position="116"/>
        <end position="135"/>
    </location>
</feature>
<evidence type="ECO:0000313" key="3">
    <source>
        <dbReference type="Proteomes" id="UP000269721"/>
    </source>
</evidence>
<dbReference type="Proteomes" id="UP000269721">
    <property type="component" value="Unassembled WGS sequence"/>
</dbReference>
<reference evidence="3" key="1">
    <citation type="journal article" date="2018" name="Nat. Microbiol.">
        <title>Leveraging single-cell genomics to expand the fungal tree of life.</title>
        <authorList>
            <person name="Ahrendt S.R."/>
            <person name="Quandt C.A."/>
            <person name="Ciobanu D."/>
            <person name="Clum A."/>
            <person name="Salamov A."/>
            <person name="Andreopoulos B."/>
            <person name="Cheng J.F."/>
            <person name="Woyke T."/>
            <person name="Pelin A."/>
            <person name="Henrissat B."/>
            <person name="Reynolds N.K."/>
            <person name="Benny G.L."/>
            <person name="Smith M.E."/>
            <person name="James T.Y."/>
            <person name="Grigoriev I.V."/>
        </authorList>
    </citation>
    <scope>NUCLEOTIDE SEQUENCE [LARGE SCALE GENOMIC DNA]</scope>
</reference>
<name>A0A4P9WLN2_9FUNG</name>
<dbReference type="EMBL" id="KZ995009">
    <property type="protein sequence ID" value="RKO91566.1"/>
    <property type="molecule type" value="Genomic_DNA"/>
</dbReference>
<sequence>MENSSFGSLSPPHQGGQGGQKRGGKWRRKRGGKEKGPIWTGSRRTGLEKTETTEKSGTKGEGRKDRRTGGQEGEHRQPGGQPHTVVTFAIVSKCCLNEIKVKGHSLTFKHFILQSSSGGETKSGQRGGRGQRGNSLNLRVCSLSHLLLSYTTTDTLNSGNDLSLPHPKTCGIHQLPWGSRQRQDKVEGEARKVGMGKSPNKEAG</sequence>
<protein>
    <submittedName>
        <fullName evidence="2">Uncharacterized protein</fullName>
    </submittedName>
</protein>
<dbReference type="AlphaFoldDB" id="A0A4P9WLN2"/>
<feature type="compositionally biased region" description="Basic and acidic residues" evidence="1">
    <location>
        <begin position="181"/>
        <end position="192"/>
    </location>
</feature>
<feature type="compositionally biased region" description="Basic residues" evidence="1">
    <location>
        <begin position="22"/>
        <end position="32"/>
    </location>
</feature>
<feature type="region of interest" description="Disordered" evidence="1">
    <location>
        <begin position="1"/>
        <end position="82"/>
    </location>
</feature>
<feature type="compositionally biased region" description="Basic and acidic residues" evidence="1">
    <location>
        <begin position="45"/>
        <end position="77"/>
    </location>
</feature>
<evidence type="ECO:0000313" key="2">
    <source>
        <dbReference type="EMBL" id="RKO91566.1"/>
    </source>
</evidence>
<evidence type="ECO:0000256" key="1">
    <source>
        <dbReference type="SAM" id="MobiDB-lite"/>
    </source>
</evidence>
<keyword evidence="3" id="KW-1185">Reference proteome</keyword>
<feature type="region of interest" description="Disordered" evidence="1">
    <location>
        <begin position="173"/>
        <end position="204"/>
    </location>
</feature>